<proteinExistence type="predicted"/>
<sequence>MLRALLTPALVLSLTAGPLVTASTAAPAEARGRHTPTVSVAVDSATPTEGDRLRFTGTVSGPARGARVRLQEQQAGPWRVVDAGKVTRSGRYKLAATAVEGVATYRVKVLKKKRLRKATSATLEVTGQAAQGPPLSFYSLRRLRVDLGELVDTFRDDRDLGALAPDSQLHDYAQRWSVEQAAEDTVLTRETFADAPAGFEVTVEHTMLSGTPREAMAELESAAADLLTADALWLGVGMSRRDDDSGYWTITLATGAPDVPGPKDEESVRQQILEQTNDYRAQHGLSPLVLMDQMTTVAQDWSRYMAETGDFSHNPDYAQQIPPGWRAAGENIAVGYSEDAVVDAWYASPGHKANMLGDYTHIGIGYATTSDDGTPYYTQNFARY</sequence>
<reference evidence="3 4" key="1">
    <citation type="submission" date="2020-07" db="EMBL/GenBank/DDBJ databases">
        <title>Sequencing the genomes of 1000 actinobacteria strains.</title>
        <authorList>
            <person name="Klenk H.-P."/>
        </authorList>
    </citation>
    <scope>NUCLEOTIDE SEQUENCE [LARGE SCALE GENOMIC DNA]</scope>
    <source>
        <strain evidence="3 4">DSM 18965</strain>
    </source>
</reference>
<dbReference type="PANTHER" id="PTHR31157">
    <property type="entry name" value="SCP DOMAIN-CONTAINING PROTEIN"/>
    <property type="match status" value="1"/>
</dbReference>
<dbReference type="InterPro" id="IPR035940">
    <property type="entry name" value="CAP_sf"/>
</dbReference>
<dbReference type="Gene3D" id="3.40.33.10">
    <property type="entry name" value="CAP"/>
    <property type="match status" value="1"/>
</dbReference>
<evidence type="ECO:0000313" key="4">
    <source>
        <dbReference type="Proteomes" id="UP000516957"/>
    </source>
</evidence>
<feature type="domain" description="SCP" evidence="2">
    <location>
        <begin position="267"/>
        <end position="380"/>
    </location>
</feature>
<dbReference type="Pfam" id="PF00188">
    <property type="entry name" value="CAP"/>
    <property type="match status" value="1"/>
</dbReference>
<name>A0A7Y9JQP3_9ACTN</name>
<dbReference type="EMBL" id="JACCBE010000001">
    <property type="protein sequence ID" value="NYD57625.1"/>
    <property type="molecule type" value="Genomic_DNA"/>
</dbReference>
<evidence type="ECO:0000313" key="3">
    <source>
        <dbReference type="EMBL" id="NYD57625.1"/>
    </source>
</evidence>
<protein>
    <submittedName>
        <fullName evidence="3">Uncharacterized protein YkwD</fullName>
    </submittedName>
</protein>
<dbReference type="RefSeq" id="WP_179615362.1">
    <property type="nucleotide sequence ID" value="NZ_CP059163.1"/>
</dbReference>
<organism evidence="3 4">
    <name type="scientific">Nocardioides marinisabuli</name>
    <dbReference type="NCBI Taxonomy" id="419476"/>
    <lineage>
        <taxon>Bacteria</taxon>
        <taxon>Bacillati</taxon>
        <taxon>Actinomycetota</taxon>
        <taxon>Actinomycetes</taxon>
        <taxon>Propionibacteriales</taxon>
        <taxon>Nocardioidaceae</taxon>
        <taxon>Nocardioides</taxon>
    </lineage>
</organism>
<dbReference type="AlphaFoldDB" id="A0A7Y9JQP3"/>
<dbReference type="Proteomes" id="UP000516957">
    <property type="component" value="Unassembled WGS sequence"/>
</dbReference>
<dbReference type="SMART" id="SM00198">
    <property type="entry name" value="SCP"/>
    <property type="match status" value="1"/>
</dbReference>
<keyword evidence="4" id="KW-1185">Reference proteome</keyword>
<dbReference type="InterPro" id="IPR014044">
    <property type="entry name" value="CAP_dom"/>
</dbReference>
<dbReference type="CDD" id="cd05379">
    <property type="entry name" value="CAP_bacterial"/>
    <property type="match status" value="1"/>
</dbReference>
<feature type="chain" id="PRO_5039653549" evidence="1">
    <location>
        <begin position="23"/>
        <end position="384"/>
    </location>
</feature>
<evidence type="ECO:0000256" key="1">
    <source>
        <dbReference type="SAM" id="SignalP"/>
    </source>
</evidence>
<dbReference type="PANTHER" id="PTHR31157:SF1">
    <property type="entry name" value="SCP DOMAIN-CONTAINING PROTEIN"/>
    <property type="match status" value="1"/>
</dbReference>
<comment type="caution">
    <text evidence="3">The sequence shown here is derived from an EMBL/GenBank/DDBJ whole genome shotgun (WGS) entry which is preliminary data.</text>
</comment>
<dbReference type="SUPFAM" id="SSF55797">
    <property type="entry name" value="PR-1-like"/>
    <property type="match status" value="1"/>
</dbReference>
<gene>
    <name evidence="3" type="ORF">BKA08_001863</name>
</gene>
<keyword evidence="1" id="KW-0732">Signal</keyword>
<feature type="signal peptide" evidence="1">
    <location>
        <begin position="1"/>
        <end position="22"/>
    </location>
</feature>
<accession>A0A7Y9JQP3</accession>
<evidence type="ECO:0000259" key="2">
    <source>
        <dbReference type="SMART" id="SM00198"/>
    </source>
</evidence>